<dbReference type="Proteomes" id="UP000684084">
    <property type="component" value="Unassembled WGS sequence"/>
</dbReference>
<feature type="region of interest" description="Disordered" evidence="1">
    <location>
        <begin position="1"/>
        <end position="37"/>
    </location>
</feature>
<gene>
    <name evidence="2" type="ORF">CHRIB12_LOCUS770</name>
</gene>
<reference evidence="2" key="1">
    <citation type="submission" date="2020-05" db="EMBL/GenBank/DDBJ databases">
        <authorList>
            <person name="Rincon C."/>
            <person name="Sanders R I."/>
            <person name="Robbins C."/>
            <person name="Chaturvedi A."/>
        </authorList>
    </citation>
    <scope>NUCLEOTIDE SEQUENCE</scope>
    <source>
        <strain evidence="2">CHB12</strain>
    </source>
</reference>
<protein>
    <submittedName>
        <fullName evidence="2">Uncharacterized protein</fullName>
    </submittedName>
</protein>
<evidence type="ECO:0000313" key="3">
    <source>
        <dbReference type="Proteomes" id="UP000684084"/>
    </source>
</evidence>
<evidence type="ECO:0000313" key="2">
    <source>
        <dbReference type="EMBL" id="CAB5299932.1"/>
    </source>
</evidence>
<accession>A0A915YNV4</accession>
<dbReference type="AlphaFoldDB" id="A0A915YNV4"/>
<sequence>MNSEMLRKRQKILQADHQRTYRERKRRIEKDHTASSKRTKEVTDEIIELLPIPKARIYPWISLGLHRHTLVLVVQKAK</sequence>
<feature type="compositionally biased region" description="Basic and acidic residues" evidence="1">
    <location>
        <begin position="14"/>
        <end position="37"/>
    </location>
</feature>
<proteinExistence type="predicted"/>
<evidence type="ECO:0000256" key="1">
    <source>
        <dbReference type="SAM" id="MobiDB-lite"/>
    </source>
</evidence>
<organism evidence="2 3">
    <name type="scientific">Rhizophagus irregularis</name>
    <dbReference type="NCBI Taxonomy" id="588596"/>
    <lineage>
        <taxon>Eukaryota</taxon>
        <taxon>Fungi</taxon>
        <taxon>Fungi incertae sedis</taxon>
        <taxon>Mucoromycota</taxon>
        <taxon>Glomeromycotina</taxon>
        <taxon>Glomeromycetes</taxon>
        <taxon>Glomerales</taxon>
        <taxon>Glomeraceae</taxon>
        <taxon>Rhizophagus</taxon>
    </lineage>
</organism>
<name>A0A915YNV4_9GLOM</name>
<comment type="caution">
    <text evidence="2">The sequence shown here is derived from an EMBL/GenBank/DDBJ whole genome shotgun (WGS) entry which is preliminary data.</text>
</comment>
<dbReference type="EMBL" id="CAGKOT010000001">
    <property type="protein sequence ID" value="CAB5299932.1"/>
    <property type="molecule type" value="Genomic_DNA"/>
</dbReference>